<reference evidence="2 3" key="1">
    <citation type="submission" date="2024-03" db="EMBL/GenBank/DDBJ databases">
        <title>Novel Streptomyces species of biotechnological and ecological value are a feature of Machair soil.</title>
        <authorList>
            <person name="Prole J.R."/>
            <person name="Goodfellow M."/>
            <person name="Allenby N."/>
            <person name="Ward A.C."/>
        </authorList>
    </citation>
    <scope>NUCLEOTIDE SEQUENCE [LARGE SCALE GENOMIC DNA]</scope>
    <source>
        <strain evidence="2 3">MS1.HAVA.3</strain>
    </source>
</reference>
<proteinExistence type="predicted"/>
<name>A0ABU8U8A5_9ACTN</name>
<comment type="caution">
    <text evidence="2">The sequence shown here is derived from an EMBL/GenBank/DDBJ whole genome shotgun (WGS) entry which is preliminary data.</text>
</comment>
<keyword evidence="3" id="KW-1185">Reference proteome</keyword>
<organism evidence="2 3">
    <name type="scientific">Streptomyces caledonius</name>
    <dbReference type="NCBI Taxonomy" id="3134107"/>
    <lineage>
        <taxon>Bacteria</taxon>
        <taxon>Bacillati</taxon>
        <taxon>Actinomycetota</taxon>
        <taxon>Actinomycetes</taxon>
        <taxon>Kitasatosporales</taxon>
        <taxon>Streptomycetaceae</taxon>
        <taxon>Streptomyces</taxon>
    </lineage>
</organism>
<feature type="region of interest" description="Disordered" evidence="1">
    <location>
        <begin position="1"/>
        <end position="283"/>
    </location>
</feature>
<evidence type="ECO:0000256" key="1">
    <source>
        <dbReference type="SAM" id="MobiDB-lite"/>
    </source>
</evidence>
<evidence type="ECO:0000313" key="2">
    <source>
        <dbReference type="EMBL" id="MEJ8644128.1"/>
    </source>
</evidence>
<accession>A0ABU8U8A5</accession>
<feature type="compositionally biased region" description="Pro residues" evidence="1">
    <location>
        <begin position="180"/>
        <end position="206"/>
    </location>
</feature>
<feature type="compositionally biased region" description="Basic residues" evidence="1">
    <location>
        <begin position="165"/>
        <end position="175"/>
    </location>
</feature>
<feature type="compositionally biased region" description="Pro residues" evidence="1">
    <location>
        <begin position="247"/>
        <end position="261"/>
    </location>
</feature>
<gene>
    <name evidence="2" type="ORF">WKI68_27955</name>
</gene>
<feature type="compositionally biased region" description="Basic residues" evidence="1">
    <location>
        <begin position="222"/>
        <end position="234"/>
    </location>
</feature>
<feature type="compositionally biased region" description="Low complexity" evidence="1">
    <location>
        <begin position="19"/>
        <end position="37"/>
    </location>
</feature>
<dbReference type="Proteomes" id="UP001382904">
    <property type="component" value="Unassembled WGS sequence"/>
</dbReference>
<protein>
    <recommendedName>
        <fullName evidence="4">Basic proline-rich protein-like</fullName>
    </recommendedName>
</protein>
<evidence type="ECO:0000313" key="3">
    <source>
        <dbReference type="Proteomes" id="UP001382904"/>
    </source>
</evidence>
<feature type="compositionally biased region" description="Low complexity" evidence="1">
    <location>
        <begin position="78"/>
        <end position="139"/>
    </location>
</feature>
<dbReference type="EMBL" id="JBBKAM010000002">
    <property type="protein sequence ID" value="MEJ8644128.1"/>
    <property type="molecule type" value="Genomic_DNA"/>
</dbReference>
<evidence type="ECO:0008006" key="4">
    <source>
        <dbReference type="Google" id="ProtNLM"/>
    </source>
</evidence>
<sequence>MFLDETSMTEALPEPAPGPGSVASDASASAAVAEPVVWQADPLHQAGFGGPRDHRVSWGSPPEPEAEPGSARPTGISLARTAAAAAAPARLPAQAPAQAPAGTAGILSARSPAAQSPAQAAPAQAAAAPAPAARPAAPQWPDAPGAGGSGLTSSWPEAAGAPRRPAPKRPPHRRAGSPGAPRPCGAPPPPPSPPPRPAPPPNPPRPRAPRCGRLGPRESARRCRSPPRPLRRSPPRTWEPRGAEGPAPAPLPPPPPPPPARQAPVRPGPCSSGWPNGPRAPPG</sequence>